<keyword evidence="3" id="KW-1185">Reference proteome</keyword>
<protein>
    <recommendedName>
        <fullName evidence="4">Antitoxin</fullName>
    </recommendedName>
</protein>
<organism evidence="2 3">
    <name type="scientific">Luteolibacter arcticus</name>
    <dbReference type="NCBI Taxonomy" id="1581411"/>
    <lineage>
        <taxon>Bacteria</taxon>
        <taxon>Pseudomonadati</taxon>
        <taxon>Verrucomicrobiota</taxon>
        <taxon>Verrucomicrobiia</taxon>
        <taxon>Verrucomicrobiales</taxon>
        <taxon>Verrucomicrobiaceae</taxon>
        <taxon>Luteolibacter</taxon>
    </lineage>
</organism>
<dbReference type="EMBL" id="JAPDDT010000007">
    <property type="protein sequence ID" value="MCW1924303.1"/>
    <property type="molecule type" value="Genomic_DNA"/>
</dbReference>
<gene>
    <name evidence="2" type="ORF">OKA05_17185</name>
</gene>
<evidence type="ECO:0008006" key="4">
    <source>
        <dbReference type="Google" id="ProtNLM"/>
    </source>
</evidence>
<name>A0ABT3GLA7_9BACT</name>
<sequence length="90" mass="10090">MRTTLDLPDPVFRDLKIKAAEEGVTLKELLAGFVKKGLYGSPEAEKKPVRSPLPTPRESGGHTIPSLTNAEIDEIFLREDMERAGIRWEE</sequence>
<comment type="caution">
    <text evidence="2">The sequence shown here is derived from an EMBL/GenBank/DDBJ whole genome shotgun (WGS) entry which is preliminary data.</text>
</comment>
<reference evidence="2 3" key="1">
    <citation type="submission" date="2022-10" db="EMBL/GenBank/DDBJ databases">
        <title>Luteolibacter arcticus strain CCTCC AB 2014275, whole genome shotgun sequencing project.</title>
        <authorList>
            <person name="Zhao G."/>
            <person name="Shen L."/>
        </authorList>
    </citation>
    <scope>NUCLEOTIDE SEQUENCE [LARGE SCALE GENOMIC DNA]</scope>
    <source>
        <strain evidence="2 3">CCTCC AB 2014275</strain>
    </source>
</reference>
<proteinExistence type="predicted"/>
<accession>A0ABT3GLA7</accession>
<evidence type="ECO:0000313" key="2">
    <source>
        <dbReference type="EMBL" id="MCW1924303.1"/>
    </source>
</evidence>
<evidence type="ECO:0000256" key="1">
    <source>
        <dbReference type="SAM" id="MobiDB-lite"/>
    </source>
</evidence>
<dbReference type="Proteomes" id="UP001320876">
    <property type="component" value="Unassembled WGS sequence"/>
</dbReference>
<feature type="region of interest" description="Disordered" evidence="1">
    <location>
        <begin position="41"/>
        <end position="65"/>
    </location>
</feature>
<evidence type="ECO:0000313" key="3">
    <source>
        <dbReference type="Proteomes" id="UP001320876"/>
    </source>
</evidence>
<dbReference type="RefSeq" id="WP_264488412.1">
    <property type="nucleotide sequence ID" value="NZ_JAPDDT010000007.1"/>
</dbReference>